<dbReference type="GO" id="GO:0030170">
    <property type="term" value="F:pyridoxal phosphate binding"/>
    <property type="evidence" value="ECO:0007669"/>
    <property type="project" value="InterPro"/>
</dbReference>
<dbReference type="AlphaFoldDB" id="A0A2T0W1F3"/>
<dbReference type="PROSITE" id="PS00105">
    <property type="entry name" value="AA_TRANSFER_CLASS_1"/>
    <property type="match status" value="1"/>
</dbReference>
<dbReference type="OrthoDB" id="9763453at2"/>
<keyword evidence="4 7" id="KW-0808">Transferase</keyword>
<proteinExistence type="inferred from homology"/>
<evidence type="ECO:0000256" key="6">
    <source>
        <dbReference type="ARBA" id="ARBA00049185"/>
    </source>
</evidence>
<keyword evidence="3 7" id="KW-0032">Aminotransferase</keyword>
<gene>
    <name evidence="9" type="ORF">CLV80_103110</name>
</gene>
<evidence type="ECO:0000313" key="10">
    <source>
        <dbReference type="Proteomes" id="UP000238007"/>
    </source>
</evidence>
<comment type="caution">
    <text evidence="9">The sequence shown here is derived from an EMBL/GenBank/DDBJ whole genome shotgun (WGS) entry which is preliminary data.</text>
</comment>
<reference evidence="9 10" key="1">
    <citation type="submission" date="2018-03" db="EMBL/GenBank/DDBJ databases">
        <title>Genomic Encyclopedia of Archaeal and Bacterial Type Strains, Phase II (KMG-II): from individual species to whole genera.</title>
        <authorList>
            <person name="Goeker M."/>
        </authorList>
    </citation>
    <scope>NUCLEOTIDE SEQUENCE [LARGE SCALE GENOMIC DNA]</scope>
    <source>
        <strain evidence="9 10">DSM 101533</strain>
    </source>
</reference>
<dbReference type="SUPFAM" id="SSF53383">
    <property type="entry name" value="PLP-dependent transferases"/>
    <property type="match status" value="1"/>
</dbReference>
<organism evidence="9 10">
    <name type="scientific">Yoonia maritima</name>
    <dbReference type="NCBI Taxonomy" id="1435347"/>
    <lineage>
        <taxon>Bacteria</taxon>
        <taxon>Pseudomonadati</taxon>
        <taxon>Pseudomonadota</taxon>
        <taxon>Alphaproteobacteria</taxon>
        <taxon>Rhodobacterales</taxon>
        <taxon>Paracoccaceae</taxon>
        <taxon>Yoonia</taxon>
    </lineage>
</organism>
<dbReference type="InterPro" id="IPR015422">
    <property type="entry name" value="PyrdxlP-dep_Trfase_small"/>
</dbReference>
<comment type="catalytic activity">
    <reaction evidence="6">
        <text>L-aspartate + 2-oxoglutarate = oxaloacetate + L-glutamate</text>
        <dbReference type="Rhea" id="RHEA:21824"/>
        <dbReference type="ChEBI" id="CHEBI:16452"/>
        <dbReference type="ChEBI" id="CHEBI:16810"/>
        <dbReference type="ChEBI" id="CHEBI:29985"/>
        <dbReference type="ChEBI" id="CHEBI:29991"/>
        <dbReference type="EC" id="2.6.1.1"/>
    </reaction>
</comment>
<dbReference type="GO" id="GO:0006520">
    <property type="term" value="P:amino acid metabolic process"/>
    <property type="evidence" value="ECO:0007669"/>
    <property type="project" value="InterPro"/>
</dbReference>
<evidence type="ECO:0000313" key="9">
    <source>
        <dbReference type="EMBL" id="PRY78785.1"/>
    </source>
</evidence>
<dbReference type="InterPro" id="IPR050596">
    <property type="entry name" value="AspAT/PAT-like"/>
</dbReference>
<dbReference type="InterPro" id="IPR015421">
    <property type="entry name" value="PyrdxlP-dep_Trfase_major"/>
</dbReference>
<evidence type="ECO:0000259" key="8">
    <source>
        <dbReference type="Pfam" id="PF00155"/>
    </source>
</evidence>
<dbReference type="EC" id="2.6.1.-" evidence="7"/>
<dbReference type="CDD" id="cd00609">
    <property type="entry name" value="AAT_like"/>
    <property type="match status" value="1"/>
</dbReference>
<evidence type="ECO:0000256" key="3">
    <source>
        <dbReference type="ARBA" id="ARBA00022576"/>
    </source>
</evidence>
<dbReference type="GO" id="GO:0004069">
    <property type="term" value="F:L-aspartate:2-oxoglutarate aminotransferase activity"/>
    <property type="evidence" value="ECO:0007669"/>
    <property type="project" value="UniProtKB-EC"/>
</dbReference>
<keyword evidence="5" id="KW-0663">Pyridoxal phosphate</keyword>
<name>A0A2T0W1F3_9RHOB</name>
<dbReference type="Proteomes" id="UP000238007">
    <property type="component" value="Unassembled WGS sequence"/>
</dbReference>
<evidence type="ECO:0000256" key="4">
    <source>
        <dbReference type="ARBA" id="ARBA00022679"/>
    </source>
</evidence>
<evidence type="ECO:0000256" key="5">
    <source>
        <dbReference type="ARBA" id="ARBA00022898"/>
    </source>
</evidence>
<protein>
    <recommendedName>
        <fullName evidence="7">Aminotransferase</fullName>
        <ecNumber evidence="7">2.6.1.-</ecNumber>
    </recommendedName>
</protein>
<evidence type="ECO:0000256" key="1">
    <source>
        <dbReference type="ARBA" id="ARBA00001933"/>
    </source>
</evidence>
<dbReference type="Pfam" id="PF00155">
    <property type="entry name" value="Aminotran_1_2"/>
    <property type="match status" value="1"/>
</dbReference>
<dbReference type="PANTHER" id="PTHR46383:SF1">
    <property type="entry name" value="ASPARTATE AMINOTRANSFERASE"/>
    <property type="match status" value="1"/>
</dbReference>
<accession>A0A2T0W1F3</accession>
<dbReference type="InterPro" id="IPR004838">
    <property type="entry name" value="NHTrfase_class1_PyrdxlP-BS"/>
</dbReference>
<comment type="cofactor">
    <cofactor evidence="1 7">
        <name>pyridoxal 5'-phosphate</name>
        <dbReference type="ChEBI" id="CHEBI:597326"/>
    </cofactor>
</comment>
<comment type="similarity">
    <text evidence="2 7">Belongs to the class-I pyridoxal-phosphate-dependent aminotransferase family.</text>
</comment>
<dbReference type="Gene3D" id="3.90.1150.10">
    <property type="entry name" value="Aspartate Aminotransferase, domain 1"/>
    <property type="match status" value="1"/>
</dbReference>
<dbReference type="InterPro" id="IPR015424">
    <property type="entry name" value="PyrdxlP-dep_Trfase"/>
</dbReference>
<keyword evidence="10" id="KW-1185">Reference proteome</keyword>
<keyword evidence="9" id="KW-0670">Pyruvate</keyword>
<evidence type="ECO:0000256" key="2">
    <source>
        <dbReference type="ARBA" id="ARBA00007441"/>
    </source>
</evidence>
<feature type="domain" description="Aminotransferase class I/classII large" evidence="8">
    <location>
        <begin position="34"/>
        <end position="380"/>
    </location>
</feature>
<dbReference type="EMBL" id="PVTP01000003">
    <property type="protein sequence ID" value="PRY78785.1"/>
    <property type="molecule type" value="Genomic_DNA"/>
</dbReference>
<dbReference type="InterPro" id="IPR004839">
    <property type="entry name" value="Aminotransferase_I/II_large"/>
</dbReference>
<dbReference type="PANTHER" id="PTHR46383">
    <property type="entry name" value="ASPARTATE AMINOTRANSFERASE"/>
    <property type="match status" value="1"/>
</dbReference>
<dbReference type="RefSeq" id="WP_106355583.1">
    <property type="nucleotide sequence ID" value="NZ_PVTP01000003.1"/>
</dbReference>
<evidence type="ECO:0000256" key="7">
    <source>
        <dbReference type="RuleBase" id="RU000481"/>
    </source>
</evidence>
<sequence>MELSERITNITAGGSDGWDTFYRARRMIADGIPVTELNIGEHDIRTHPDILNAMHSAALGGHTGYAVVPGTDSLRSAIAGRIQARTGVPTTAANILVTPGGQAGLFAAHNAVCNQGDTALYIDPYYVTYPGTIRSVGAVPKAIITTPDTAFQPTRAALDSAAPGAKSLLINSPNNPTGAVYSRATMESIAATCQQHDLWLISDEVYDTQVWDGDHISPRALPGMAERTLVVGSMSKSHAMTGSRVGWVCAPEHVINHLINLATHTTYGVAGFVQDAAEFALGQGVSVEETVAAPFRRRRELSLSVLAGQNAVRAVPAQGAMYLMLDIRATGLSGEGFANALLDAEQIAVMPGESFGAAAAGHIRVAMTIDDDRYVAALKRLVAFASEMVEQ</sequence>
<dbReference type="Gene3D" id="3.40.640.10">
    <property type="entry name" value="Type I PLP-dependent aspartate aminotransferase-like (Major domain)"/>
    <property type="match status" value="1"/>
</dbReference>